<gene>
    <name evidence="2" type="ORF">NP493_513g01000</name>
</gene>
<dbReference type="PANTHER" id="PTHR13318:SF95">
    <property type="entry name" value="F-BOX PROTEIN YLR352W"/>
    <property type="match status" value="1"/>
</dbReference>
<organism evidence="2 3">
    <name type="scientific">Ridgeia piscesae</name>
    <name type="common">Tubeworm</name>
    <dbReference type="NCBI Taxonomy" id="27915"/>
    <lineage>
        <taxon>Eukaryota</taxon>
        <taxon>Metazoa</taxon>
        <taxon>Spiralia</taxon>
        <taxon>Lophotrochozoa</taxon>
        <taxon>Annelida</taxon>
        <taxon>Polychaeta</taxon>
        <taxon>Sedentaria</taxon>
        <taxon>Canalipalpata</taxon>
        <taxon>Sabellida</taxon>
        <taxon>Siboglinidae</taxon>
        <taxon>Ridgeia</taxon>
    </lineage>
</organism>
<dbReference type="InterPro" id="IPR006553">
    <property type="entry name" value="Leu-rich_rpt_Cys-con_subtyp"/>
</dbReference>
<evidence type="ECO:0000313" key="3">
    <source>
        <dbReference type="Proteomes" id="UP001209878"/>
    </source>
</evidence>
<dbReference type="Pfam" id="PF13516">
    <property type="entry name" value="LRR_6"/>
    <property type="match status" value="1"/>
</dbReference>
<dbReference type="Gene3D" id="3.80.10.10">
    <property type="entry name" value="Ribonuclease Inhibitor"/>
    <property type="match status" value="1"/>
</dbReference>
<dbReference type="InterPro" id="IPR032675">
    <property type="entry name" value="LRR_dom_sf"/>
</dbReference>
<dbReference type="PANTHER" id="PTHR13318">
    <property type="entry name" value="PARTNER OF PAIRED, ISOFORM B-RELATED"/>
    <property type="match status" value="1"/>
</dbReference>
<dbReference type="GO" id="GO:0019005">
    <property type="term" value="C:SCF ubiquitin ligase complex"/>
    <property type="evidence" value="ECO:0007669"/>
    <property type="project" value="TreeGrafter"/>
</dbReference>
<dbReference type="SMART" id="SM00367">
    <property type="entry name" value="LRR_CC"/>
    <property type="match status" value="5"/>
</dbReference>
<proteinExistence type="predicted"/>
<reference evidence="2" key="1">
    <citation type="journal article" date="2023" name="Mol. Biol. Evol.">
        <title>Third-Generation Sequencing Reveals the Adaptive Role of the Epigenome in Three Deep-Sea Polychaetes.</title>
        <authorList>
            <person name="Perez M."/>
            <person name="Aroh O."/>
            <person name="Sun Y."/>
            <person name="Lan Y."/>
            <person name="Juniper S.K."/>
            <person name="Young C.R."/>
            <person name="Angers B."/>
            <person name="Qian P.Y."/>
        </authorList>
    </citation>
    <scope>NUCLEOTIDE SEQUENCE</scope>
    <source>
        <strain evidence="2">R07B-5</strain>
    </source>
</reference>
<keyword evidence="3" id="KW-1185">Reference proteome</keyword>
<dbReference type="Pfam" id="PF25372">
    <property type="entry name" value="DUF7885"/>
    <property type="match status" value="1"/>
</dbReference>
<evidence type="ECO:0000313" key="2">
    <source>
        <dbReference type="EMBL" id="KAK2179107.1"/>
    </source>
</evidence>
<dbReference type="InterPro" id="IPR001611">
    <property type="entry name" value="Leu-rich_rpt"/>
</dbReference>
<evidence type="ECO:0000259" key="1">
    <source>
        <dbReference type="Pfam" id="PF25372"/>
    </source>
</evidence>
<dbReference type="EMBL" id="JAODUO010000513">
    <property type="protein sequence ID" value="KAK2179107.1"/>
    <property type="molecule type" value="Genomic_DNA"/>
</dbReference>
<dbReference type="SUPFAM" id="SSF52047">
    <property type="entry name" value="RNI-like"/>
    <property type="match status" value="1"/>
</dbReference>
<dbReference type="AlphaFoldDB" id="A0AAD9NQJ7"/>
<name>A0AAD9NQJ7_RIDPI</name>
<accession>A0AAD9NQJ7</accession>
<sequence>MCKRGLITDANIAQVIHSRTKVLDLSECDISDCGLSHIAKTCKLLIKIDLNSAKANRTTVSSAGVCILATSCPHLQVVYLRRCPHVTDDAVVAIARHCPQLRELNVGGCSQLTDVSLEALAASRHLSSVNFSRANVTDAGVLSLVAGDCGASLKEVHMNHCGALSDEAIEAVLQCCPNITILLFDGCPKLTERSRIALEESEQANQSKMRQITWTIY</sequence>
<dbReference type="Proteomes" id="UP001209878">
    <property type="component" value="Unassembled WGS sequence"/>
</dbReference>
<feature type="domain" description="F-box/LRR-repeat protein 15-like leucin rich repeat" evidence="1">
    <location>
        <begin position="69"/>
        <end position="209"/>
    </location>
</feature>
<dbReference type="GO" id="GO:0031146">
    <property type="term" value="P:SCF-dependent proteasomal ubiquitin-dependent protein catabolic process"/>
    <property type="evidence" value="ECO:0007669"/>
    <property type="project" value="TreeGrafter"/>
</dbReference>
<protein>
    <recommendedName>
        <fullName evidence="1">F-box/LRR-repeat protein 15-like leucin rich repeat domain-containing protein</fullName>
    </recommendedName>
</protein>
<dbReference type="InterPro" id="IPR057207">
    <property type="entry name" value="FBXL15_LRR"/>
</dbReference>
<comment type="caution">
    <text evidence="2">The sequence shown here is derived from an EMBL/GenBank/DDBJ whole genome shotgun (WGS) entry which is preliminary data.</text>
</comment>